<evidence type="ECO:0000256" key="1">
    <source>
        <dbReference type="SAM" id="Phobius"/>
    </source>
</evidence>
<keyword evidence="1" id="KW-0472">Membrane</keyword>
<feature type="transmembrane region" description="Helical" evidence="1">
    <location>
        <begin position="12"/>
        <end position="30"/>
    </location>
</feature>
<dbReference type="Proteomes" id="UP000054007">
    <property type="component" value="Unassembled WGS sequence"/>
</dbReference>
<accession>A0A0D7B931</accession>
<gene>
    <name evidence="2" type="ORF">CYLTODRAFT_422945</name>
</gene>
<evidence type="ECO:0000313" key="2">
    <source>
        <dbReference type="EMBL" id="KIY67002.1"/>
    </source>
</evidence>
<proteinExistence type="predicted"/>
<name>A0A0D7B931_9AGAR</name>
<dbReference type="AlphaFoldDB" id="A0A0D7B931"/>
<keyword evidence="1" id="KW-0812">Transmembrane</keyword>
<reference evidence="2 3" key="1">
    <citation type="journal article" date="2015" name="Fungal Genet. Biol.">
        <title>Evolution of novel wood decay mechanisms in Agaricales revealed by the genome sequences of Fistulina hepatica and Cylindrobasidium torrendii.</title>
        <authorList>
            <person name="Floudas D."/>
            <person name="Held B.W."/>
            <person name="Riley R."/>
            <person name="Nagy L.G."/>
            <person name="Koehler G."/>
            <person name="Ransdell A.S."/>
            <person name="Younus H."/>
            <person name="Chow J."/>
            <person name="Chiniquy J."/>
            <person name="Lipzen A."/>
            <person name="Tritt A."/>
            <person name="Sun H."/>
            <person name="Haridas S."/>
            <person name="LaButti K."/>
            <person name="Ohm R.A."/>
            <person name="Kues U."/>
            <person name="Blanchette R.A."/>
            <person name="Grigoriev I.V."/>
            <person name="Minto R.E."/>
            <person name="Hibbett D.S."/>
        </authorList>
    </citation>
    <scope>NUCLEOTIDE SEQUENCE [LARGE SCALE GENOMIC DNA]</scope>
    <source>
        <strain evidence="2 3">FP15055 ss-10</strain>
    </source>
</reference>
<keyword evidence="1" id="KW-1133">Transmembrane helix</keyword>
<sequence length="58" mass="6349">MPMMCGRSRRRAICIVVIEATHLAICSLLVTTDFDSRKGAALSKQMPRSIAMRRGPGS</sequence>
<organism evidence="2 3">
    <name type="scientific">Cylindrobasidium torrendii FP15055 ss-10</name>
    <dbReference type="NCBI Taxonomy" id="1314674"/>
    <lineage>
        <taxon>Eukaryota</taxon>
        <taxon>Fungi</taxon>
        <taxon>Dikarya</taxon>
        <taxon>Basidiomycota</taxon>
        <taxon>Agaricomycotina</taxon>
        <taxon>Agaricomycetes</taxon>
        <taxon>Agaricomycetidae</taxon>
        <taxon>Agaricales</taxon>
        <taxon>Marasmiineae</taxon>
        <taxon>Physalacriaceae</taxon>
        <taxon>Cylindrobasidium</taxon>
    </lineage>
</organism>
<dbReference type="EMBL" id="KN880538">
    <property type="protein sequence ID" value="KIY67002.1"/>
    <property type="molecule type" value="Genomic_DNA"/>
</dbReference>
<evidence type="ECO:0000313" key="3">
    <source>
        <dbReference type="Proteomes" id="UP000054007"/>
    </source>
</evidence>
<protein>
    <submittedName>
        <fullName evidence="2">Uncharacterized protein</fullName>
    </submittedName>
</protein>
<keyword evidence="3" id="KW-1185">Reference proteome</keyword>